<dbReference type="EMBL" id="KN822161">
    <property type="protein sequence ID" value="KIM54149.1"/>
    <property type="molecule type" value="Genomic_DNA"/>
</dbReference>
<name>A0A0C3DCN1_9AGAM</name>
<organism evidence="1 2">
    <name type="scientific">Scleroderma citrinum Foug A</name>
    <dbReference type="NCBI Taxonomy" id="1036808"/>
    <lineage>
        <taxon>Eukaryota</taxon>
        <taxon>Fungi</taxon>
        <taxon>Dikarya</taxon>
        <taxon>Basidiomycota</taxon>
        <taxon>Agaricomycotina</taxon>
        <taxon>Agaricomycetes</taxon>
        <taxon>Agaricomycetidae</taxon>
        <taxon>Boletales</taxon>
        <taxon>Sclerodermatineae</taxon>
        <taxon>Sclerodermataceae</taxon>
        <taxon>Scleroderma</taxon>
    </lineage>
</organism>
<reference evidence="1 2" key="1">
    <citation type="submission" date="2014-04" db="EMBL/GenBank/DDBJ databases">
        <authorList>
            <consortium name="DOE Joint Genome Institute"/>
            <person name="Kuo A."/>
            <person name="Kohler A."/>
            <person name="Nagy L.G."/>
            <person name="Floudas D."/>
            <person name="Copeland A."/>
            <person name="Barry K.W."/>
            <person name="Cichocki N."/>
            <person name="Veneault-Fourrey C."/>
            <person name="LaButti K."/>
            <person name="Lindquist E.A."/>
            <person name="Lipzen A."/>
            <person name="Lundell T."/>
            <person name="Morin E."/>
            <person name="Murat C."/>
            <person name="Sun H."/>
            <person name="Tunlid A."/>
            <person name="Henrissat B."/>
            <person name="Grigoriev I.V."/>
            <person name="Hibbett D.S."/>
            <person name="Martin F."/>
            <person name="Nordberg H.P."/>
            <person name="Cantor M.N."/>
            <person name="Hua S.X."/>
        </authorList>
    </citation>
    <scope>NUCLEOTIDE SEQUENCE [LARGE SCALE GENOMIC DNA]</scope>
    <source>
        <strain evidence="1 2">Foug A</strain>
    </source>
</reference>
<dbReference type="Gene3D" id="3.60.130.30">
    <property type="match status" value="1"/>
</dbReference>
<sequence length="234" mass="26605">MPEAMKKSLFARLIASVGGQECIINVGDEDKPFECVHFSWYNRYTPKNVDVPQDTHPHMLQHADRTSINITQMMPYQCHDVEKYRALYDNITFGFEDALAWICEVFESHLPDEYSRLTEAIDMLPGASHSPFSPMSSLVVNLNVSTLAHRDSFNKELCLVMPVGEFDGGALVLVEQGLVLPLRNGDIVVFWSAETMHFNMTYSGRCCSFVMQTDKEFDKWVNNCNGWSGNTLFN</sequence>
<dbReference type="STRING" id="1036808.A0A0C3DCN1"/>
<evidence type="ECO:0000313" key="1">
    <source>
        <dbReference type="EMBL" id="KIM54149.1"/>
    </source>
</evidence>
<evidence type="ECO:0000313" key="2">
    <source>
        <dbReference type="Proteomes" id="UP000053989"/>
    </source>
</evidence>
<evidence type="ECO:0008006" key="3">
    <source>
        <dbReference type="Google" id="ProtNLM"/>
    </source>
</evidence>
<protein>
    <recommendedName>
        <fullName evidence="3">Prolyl 4-hydroxylase alpha subunit Fe(2+) 2OG dioxygenase domain-containing protein</fullName>
    </recommendedName>
</protein>
<dbReference type="HOGENOM" id="CLU_087177_0_0_1"/>
<dbReference type="InParanoid" id="A0A0C3DCN1"/>
<keyword evidence="2" id="KW-1185">Reference proteome</keyword>
<reference evidence="2" key="2">
    <citation type="submission" date="2015-01" db="EMBL/GenBank/DDBJ databases">
        <title>Evolutionary Origins and Diversification of the Mycorrhizal Mutualists.</title>
        <authorList>
            <consortium name="DOE Joint Genome Institute"/>
            <consortium name="Mycorrhizal Genomics Consortium"/>
            <person name="Kohler A."/>
            <person name="Kuo A."/>
            <person name="Nagy L.G."/>
            <person name="Floudas D."/>
            <person name="Copeland A."/>
            <person name="Barry K.W."/>
            <person name="Cichocki N."/>
            <person name="Veneault-Fourrey C."/>
            <person name="LaButti K."/>
            <person name="Lindquist E.A."/>
            <person name="Lipzen A."/>
            <person name="Lundell T."/>
            <person name="Morin E."/>
            <person name="Murat C."/>
            <person name="Riley R."/>
            <person name="Ohm R."/>
            <person name="Sun H."/>
            <person name="Tunlid A."/>
            <person name="Henrissat B."/>
            <person name="Grigoriev I.V."/>
            <person name="Hibbett D.S."/>
            <person name="Martin F."/>
        </authorList>
    </citation>
    <scope>NUCLEOTIDE SEQUENCE [LARGE SCALE GENOMIC DNA]</scope>
    <source>
        <strain evidence="2">Foug A</strain>
    </source>
</reference>
<proteinExistence type="predicted"/>
<dbReference type="AlphaFoldDB" id="A0A0C3DCN1"/>
<gene>
    <name evidence="1" type="ORF">SCLCIDRAFT_137389</name>
</gene>
<accession>A0A0C3DCN1</accession>
<dbReference type="Proteomes" id="UP000053989">
    <property type="component" value="Unassembled WGS sequence"/>
</dbReference>
<dbReference type="OrthoDB" id="2690740at2759"/>